<organism evidence="10 11">
    <name type="scientific">Scomber scombrus</name>
    <name type="common">Atlantic mackerel</name>
    <name type="synonym">Scomber vernalis</name>
    <dbReference type="NCBI Taxonomy" id="13677"/>
    <lineage>
        <taxon>Eukaryota</taxon>
        <taxon>Metazoa</taxon>
        <taxon>Chordata</taxon>
        <taxon>Craniata</taxon>
        <taxon>Vertebrata</taxon>
        <taxon>Euteleostomi</taxon>
        <taxon>Actinopterygii</taxon>
        <taxon>Neopterygii</taxon>
        <taxon>Teleostei</taxon>
        <taxon>Neoteleostei</taxon>
        <taxon>Acanthomorphata</taxon>
        <taxon>Pelagiaria</taxon>
        <taxon>Scombriformes</taxon>
        <taxon>Scombridae</taxon>
        <taxon>Scomber</taxon>
    </lineage>
</organism>
<evidence type="ECO:0000256" key="7">
    <source>
        <dbReference type="SAM" id="MobiDB-lite"/>
    </source>
</evidence>
<dbReference type="AlphaFoldDB" id="A0AAV1PAU5"/>
<dbReference type="GO" id="GO:0004725">
    <property type="term" value="F:protein tyrosine phosphatase activity"/>
    <property type="evidence" value="ECO:0007669"/>
    <property type="project" value="InterPro"/>
</dbReference>
<evidence type="ECO:0000259" key="8">
    <source>
        <dbReference type="PROSITE" id="PS50054"/>
    </source>
</evidence>
<dbReference type="CDD" id="cd14506">
    <property type="entry name" value="PTP_PTPDC1"/>
    <property type="match status" value="1"/>
</dbReference>
<dbReference type="SMART" id="SM00404">
    <property type="entry name" value="PTPc_motif"/>
    <property type="match status" value="1"/>
</dbReference>
<dbReference type="PROSITE" id="PS50056">
    <property type="entry name" value="TYR_PHOSPHATASE_2"/>
    <property type="match status" value="1"/>
</dbReference>
<dbReference type="SMART" id="SM00195">
    <property type="entry name" value="DSPc"/>
    <property type="match status" value="1"/>
</dbReference>
<protein>
    <recommendedName>
        <fullName evidence="6">Protein tyrosine phosphatase domain-containing protein 1</fullName>
    </recommendedName>
</protein>
<comment type="similarity">
    <text evidence="5">Belongs to the protein-tyrosine phosphatase family. Non-receptor class PTPDC1 subfamily.</text>
</comment>
<evidence type="ECO:0000256" key="1">
    <source>
        <dbReference type="ARBA" id="ARBA00022794"/>
    </source>
</evidence>
<feature type="region of interest" description="Disordered" evidence="7">
    <location>
        <begin position="710"/>
        <end position="770"/>
    </location>
</feature>
<evidence type="ECO:0000256" key="4">
    <source>
        <dbReference type="ARBA" id="ARBA00056295"/>
    </source>
</evidence>
<dbReference type="InterPro" id="IPR010736">
    <property type="entry name" value="SHIPPO-rpt"/>
</dbReference>
<sequence length="882" mass="97862">MPTVAPHLSVPRPSYSQARENLVKAIPPKLLCLLACGGKDCRYEAPECWKANQQIIRGLYSSWVTDDIIAMTRPSTHLIEKYNIIDQFQRLNIKSIINMQIPGEHAHCGPPLDPESGFTYSPQIFMDNDVYFYNFGMPDFGVTSLSGIIDEVKVLAFAVKEGRVAVHCHAGLGRTGVLIACYLVYTLRISPSEAVHYVRIKRPRSIQTRAQISQVFDFARLLGTQLVQYPDLSLRHGAPFTLQHYLNRQALLLHGQEARTLRQIPKVVYLLCMRLSCLALGLPVPPEVYAELEKRSVLRTLSRTLRETLVSKQYLPLLREGHRGSWVSSGSVSSWDEPLGFLERKRDVLLDKRSYSDSDLSKITVNKDLESSSLTPALGNERHWCIQDPIKPDMRPVSPVLAAFSSEWISKKESNALNIPISGMNTSNICAKKSMCTAKKALPKHNSNLELCRNPHNPGPTSGARVVAKAMADQGPPGETVLQRSALLQEELNSSDCGWALVVTESDPEVLSCLLWTWLEKLREPVLSADDIERLSCGASNRKYLSVLKKSQRHTIYCLLSCVSTVTSLCPHREDALLLRLMRALTRRPHEEMGRLAALMKILKATLRETVNDYRYLRRTCSINAMASTEAWVGTWRPHKPRGPIAALYGSPGPKYALPGLTGITHHDPTKYKAPMFSFGTRHDEANFTSSPGPRYLVPSNITRAGRDGTPAFSLHSRPKDPRVFQVPGPGHYSPERSGKSVLRSSPAYSLAARSKDSANSQVPGPASYSLPPMLGPKTVVTPAAPTYSLCGRSKTGSFAEDLKKTPGPAAYRVVDPCIYRSKPPQFSMTGRNFTPGETTRKPGPGAHFPERVTFTRTKAPSFSFGLRHSEYTVPLISDMGD</sequence>
<dbReference type="InterPro" id="IPR000340">
    <property type="entry name" value="Dual-sp_phosphatase_cat-dom"/>
</dbReference>
<dbReference type="PROSITE" id="PS00383">
    <property type="entry name" value="TYR_PHOSPHATASE_1"/>
    <property type="match status" value="1"/>
</dbReference>
<feature type="domain" description="Tyrosine specific protein phosphatases" evidence="9">
    <location>
        <begin position="146"/>
        <end position="213"/>
    </location>
</feature>
<dbReference type="InterPro" id="IPR000387">
    <property type="entry name" value="Tyr_Pase_dom"/>
</dbReference>
<dbReference type="PANTHER" id="PTHR23339">
    <property type="entry name" value="TYROSINE SPECIFIC PROTEIN PHOSPHATASE AND DUAL SPECIFICITY PROTEIN PHOSPHATASE"/>
    <property type="match status" value="1"/>
</dbReference>
<dbReference type="InterPro" id="IPR016130">
    <property type="entry name" value="Tyr_Pase_AS"/>
</dbReference>
<evidence type="ECO:0000313" key="10">
    <source>
        <dbReference type="EMBL" id="CAK6968977.1"/>
    </source>
</evidence>
<keyword evidence="3" id="KW-0904">Protein phosphatase</keyword>
<evidence type="ECO:0000256" key="5">
    <source>
        <dbReference type="ARBA" id="ARBA00060867"/>
    </source>
</evidence>
<dbReference type="InterPro" id="IPR050561">
    <property type="entry name" value="PTP"/>
</dbReference>
<dbReference type="InterPro" id="IPR020422">
    <property type="entry name" value="TYR_PHOSPHATASE_DUAL_dom"/>
</dbReference>
<name>A0AAV1PAU5_SCOSC</name>
<dbReference type="Proteomes" id="UP001314229">
    <property type="component" value="Unassembled WGS sequence"/>
</dbReference>
<dbReference type="InterPro" id="IPR003595">
    <property type="entry name" value="Tyr_Pase_cat"/>
</dbReference>
<comment type="caution">
    <text evidence="10">The sequence shown here is derived from an EMBL/GenBank/DDBJ whole genome shotgun (WGS) entry which is preliminary data.</text>
</comment>
<dbReference type="InterPro" id="IPR029021">
    <property type="entry name" value="Prot-tyrosine_phosphatase-like"/>
</dbReference>
<dbReference type="EMBL" id="CAWUFR010000128">
    <property type="protein sequence ID" value="CAK6968977.1"/>
    <property type="molecule type" value="Genomic_DNA"/>
</dbReference>
<dbReference type="Pfam" id="PF00782">
    <property type="entry name" value="DSPc"/>
    <property type="match status" value="1"/>
</dbReference>
<comment type="function">
    <text evidence="4">May play roles in cilia formation and/or maintenance.</text>
</comment>
<dbReference type="SUPFAM" id="SSF52799">
    <property type="entry name" value="(Phosphotyrosine protein) phosphatases II"/>
    <property type="match status" value="1"/>
</dbReference>
<proteinExistence type="inferred from homology"/>
<evidence type="ECO:0000259" key="9">
    <source>
        <dbReference type="PROSITE" id="PS50056"/>
    </source>
</evidence>
<keyword evidence="11" id="KW-1185">Reference proteome</keyword>
<evidence type="ECO:0000256" key="6">
    <source>
        <dbReference type="ARBA" id="ARBA00072096"/>
    </source>
</evidence>
<feature type="region of interest" description="Disordered" evidence="7">
    <location>
        <begin position="826"/>
        <end position="851"/>
    </location>
</feature>
<gene>
    <name evidence="10" type="ORF">FSCOSCO3_A022067</name>
</gene>
<accession>A0AAV1PAU5</accession>
<feature type="domain" description="Tyrosine-protein phosphatase" evidence="8">
    <location>
        <begin position="60"/>
        <end position="224"/>
    </location>
</feature>
<feature type="compositionally biased region" description="Polar residues" evidence="7">
    <location>
        <begin position="826"/>
        <end position="838"/>
    </location>
</feature>
<keyword evidence="1" id="KW-0970">Cilium biogenesis/degradation</keyword>
<reference evidence="10 11" key="1">
    <citation type="submission" date="2024-01" db="EMBL/GenBank/DDBJ databases">
        <authorList>
            <person name="Alioto T."/>
            <person name="Alioto T."/>
            <person name="Gomez Garrido J."/>
        </authorList>
    </citation>
    <scope>NUCLEOTIDE SEQUENCE [LARGE SCALE GENOMIC DNA]</scope>
</reference>
<dbReference type="GO" id="GO:0060271">
    <property type="term" value="P:cilium assembly"/>
    <property type="evidence" value="ECO:0007669"/>
    <property type="project" value="InterPro"/>
</dbReference>
<dbReference type="Gene3D" id="3.90.190.10">
    <property type="entry name" value="Protein tyrosine phosphatase superfamily"/>
    <property type="match status" value="1"/>
</dbReference>
<evidence type="ECO:0000256" key="2">
    <source>
        <dbReference type="ARBA" id="ARBA00022801"/>
    </source>
</evidence>
<dbReference type="FunFam" id="3.90.190.10:FF:000027">
    <property type="entry name" value="Protein tyrosine phosphatase domain containing 1"/>
    <property type="match status" value="1"/>
</dbReference>
<evidence type="ECO:0000313" key="11">
    <source>
        <dbReference type="Proteomes" id="UP001314229"/>
    </source>
</evidence>
<dbReference type="PROSITE" id="PS50054">
    <property type="entry name" value="TYR_PHOSPHATASE_DUAL"/>
    <property type="match status" value="1"/>
</dbReference>
<dbReference type="InterPro" id="IPR049573">
    <property type="entry name" value="PTPDC1_PTP"/>
</dbReference>
<keyword evidence="2" id="KW-0378">Hydrolase</keyword>
<dbReference type="Pfam" id="PF07004">
    <property type="entry name" value="SHIPPO-rpt"/>
    <property type="match status" value="4"/>
</dbReference>
<evidence type="ECO:0000256" key="3">
    <source>
        <dbReference type="ARBA" id="ARBA00022912"/>
    </source>
</evidence>